<evidence type="ECO:0000256" key="1">
    <source>
        <dbReference type="ARBA" id="ARBA00004123"/>
    </source>
</evidence>
<dbReference type="EMBL" id="CAKOFQ010006777">
    <property type="protein sequence ID" value="CAH1970695.1"/>
    <property type="molecule type" value="Genomic_DNA"/>
</dbReference>
<dbReference type="GO" id="GO:0006281">
    <property type="term" value="P:DNA repair"/>
    <property type="evidence" value="ECO:0007669"/>
    <property type="project" value="InterPro"/>
</dbReference>
<comment type="caution">
    <text evidence="3">The sequence shown here is derived from an EMBL/GenBank/DDBJ whole genome shotgun (WGS) entry which is preliminary data.</text>
</comment>
<reference evidence="3" key="1">
    <citation type="submission" date="2022-03" db="EMBL/GenBank/DDBJ databases">
        <authorList>
            <person name="Sayadi A."/>
        </authorList>
    </citation>
    <scope>NUCLEOTIDE SEQUENCE</scope>
</reference>
<dbReference type="SUPFAM" id="SSF48150">
    <property type="entry name" value="DNA-glycosylase"/>
    <property type="match status" value="1"/>
</dbReference>
<keyword evidence="2" id="KW-0539">Nucleus</keyword>
<dbReference type="PANTHER" id="PTHR15074">
    <property type="entry name" value="METHYL-CPG-BINDING PROTEIN"/>
    <property type="match status" value="1"/>
</dbReference>
<dbReference type="PANTHER" id="PTHR15074:SF0">
    <property type="entry name" value="METHYL-CPG-BINDING DOMAIN PROTEIN 4-LIKE PROTEIN"/>
    <property type="match status" value="1"/>
</dbReference>
<accession>A0A9P0P6F6</accession>
<dbReference type="InterPro" id="IPR011257">
    <property type="entry name" value="DNA_glycosylase"/>
</dbReference>
<dbReference type="InterPro" id="IPR045138">
    <property type="entry name" value="MeCP2/MBD4"/>
</dbReference>
<dbReference type="Proteomes" id="UP001152888">
    <property type="component" value="Unassembled WGS sequence"/>
</dbReference>
<dbReference type="GO" id="GO:0003824">
    <property type="term" value="F:catalytic activity"/>
    <property type="evidence" value="ECO:0007669"/>
    <property type="project" value="InterPro"/>
</dbReference>
<evidence type="ECO:0008006" key="5">
    <source>
        <dbReference type="Google" id="ProtNLM"/>
    </source>
</evidence>
<dbReference type="GO" id="GO:0005634">
    <property type="term" value="C:nucleus"/>
    <property type="evidence" value="ECO:0007669"/>
    <property type="project" value="UniProtKB-SubCell"/>
</dbReference>
<organism evidence="3 4">
    <name type="scientific">Acanthoscelides obtectus</name>
    <name type="common">Bean weevil</name>
    <name type="synonym">Bruchus obtectus</name>
    <dbReference type="NCBI Taxonomy" id="200917"/>
    <lineage>
        <taxon>Eukaryota</taxon>
        <taxon>Metazoa</taxon>
        <taxon>Ecdysozoa</taxon>
        <taxon>Arthropoda</taxon>
        <taxon>Hexapoda</taxon>
        <taxon>Insecta</taxon>
        <taxon>Pterygota</taxon>
        <taxon>Neoptera</taxon>
        <taxon>Endopterygota</taxon>
        <taxon>Coleoptera</taxon>
        <taxon>Polyphaga</taxon>
        <taxon>Cucujiformia</taxon>
        <taxon>Chrysomeloidea</taxon>
        <taxon>Chrysomelidae</taxon>
        <taxon>Bruchinae</taxon>
        <taxon>Bruchini</taxon>
        <taxon>Acanthoscelides</taxon>
    </lineage>
</organism>
<sequence>MALKSIEKEENKVVEDTPVLWPDYKTLYFKLLSKDSLNNNKIMWIPPKSPHNLIEEDLYHDPWSLLVATIFLNKTKGQVATMCLYWFLVENPTPLAVVEQYPKPLEKYFINLGLQKTRAVQVWRMSYDFIHKQWKSPRELYGIGQYGEDAYKIFCLGDFSFTPKDHFLKIYKAWYEKINLRDTAINSAY</sequence>
<name>A0A9P0P6F6_ACAOB</name>
<protein>
    <recommendedName>
        <fullName evidence="5">Methyl-CpG-binding domain protein 4</fullName>
    </recommendedName>
</protein>
<dbReference type="AlphaFoldDB" id="A0A9P0P6F6"/>
<evidence type="ECO:0000313" key="4">
    <source>
        <dbReference type="Proteomes" id="UP001152888"/>
    </source>
</evidence>
<keyword evidence="4" id="KW-1185">Reference proteome</keyword>
<proteinExistence type="predicted"/>
<dbReference type="Gene3D" id="1.10.340.30">
    <property type="entry name" value="Hypothetical protein, domain 2"/>
    <property type="match status" value="1"/>
</dbReference>
<dbReference type="OrthoDB" id="9989112at2759"/>
<comment type="subcellular location">
    <subcellularLocation>
        <location evidence="1">Nucleus</location>
    </subcellularLocation>
</comment>
<dbReference type="GO" id="GO:0003677">
    <property type="term" value="F:DNA binding"/>
    <property type="evidence" value="ECO:0007669"/>
    <property type="project" value="InterPro"/>
</dbReference>
<evidence type="ECO:0000256" key="2">
    <source>
        <dbReference type="ARBA" id="ARBA00023242"/>
    </source>
</evidence>
<evidence type="ECO:0000313" key="3">
    <source>
        <dbReference type="EMBL" id="CAH1970695.1"/>
    </source>
</evidence>
<gene>
    <name evidence="3" type="ORF">ACAOBT_LOCUS9066</name>
</gene>